<comment type="caution">
    <text evidence="1">The sequence shown here is derived from an EMBL/GenBank/DDBJ whole genome shotgun (WGS) entry which is preliminary data.</text>
</comment>
<evidence type="ECO:0000313" key="2">
    <source>
        <dbReference type="Proteomes" id="UP001229421"/>
    </source>
</evidence>
<reference evidence="1" key="1">
    <citation type="journal article" date="2023" name="bioRxiv">
        <title>Improved chromosome-level genome assembly for marigold (Tagetes erecta).</title>
        <authorList>
            <person name="Jiang F."/>
            <person name="Yuan L."/>
            <person name="Wang S."/>
            <person name="Wang H."/>
            <person name="Xu D."/>
            <person name="Wang A."/>
            <person name="Fan W."/>
        </authorList>
    </citation>
    <scope>NUCLEOTIDE SEQUENCE</scope>
    <source>
        <strain evidence="1">WSJ</strain>
        <tissue evidence="1">Leaf</tissue>
    </source>
</reference>
<name>A0AAD8L4P1_TARER</name>
<accession>A0AAD8L4P1</accession>
<evidence type="ECO:0000313" key="1">
    <source>
        <dbReference type="EMBL" id="KAK1434752.1"/>
    </source>
</evidence>
<dbReference type="AlphaFoldDB" id="A0AAD8L4P1"/>
<dbReference type="Proteomes" id="UP001229421">
    <property type="component" value="Unassembled WGS sequence"/>
</dbReference>
<dbReference type="EMBL" id="JAUHHV010000001">
    <property type="protein sequence ID" value="KAK1434752.1"/>
    <property type="molecule type" value="Genomic_DNA"/>
</dbReference>
<sequence length="116" mass="13415">MLHKWIQYIVIYNTIRLFLSITSLQEYSRKEANPKSTTPDAISPHPILIFSDSPIAFTVYRYRVFVKSIDRSKDKKSLAKALTNAIVPKVQNLGYRDRGSEWMVFMSVGTLIFVLE</sequence>
<protein>
    <submittedName>
        <fullName evidence="1">Uncharacterized protein</fullName>
    </submittedName>
</protein>
<keyword evidence="2" id="KW-1185">Reference proteome</keyword>
<proteinExistence type="predicted"/>
<organism evidence="1 2">
    <name type="scientific">Tagetes erecta</name>
    <name type="common">African marigold</name>
    <dbReference type="NCBI Taxonomy" id="13708"/>
    <lineage>
        <taxon>Eukaryota</taxon>
        <taxon>Viridiplantae</taxon>
        <taxon>Streptophyta</taxon>
        <taxon>Embryophyta</taxon>
        <taxon>Tracheophyta</taxon>
        <taxon>Spermatophyta</taxon>
        <taxon>Magnoliopsida</taxon>
        <taxon>eudicotyledons</taxon>
        <taxon>Gunneridae</taxon>
        <taxon>Pentapetalae</taxon>
        <taxon>asterids</taxon>
        <taxon>campanulids</taxon>
        <taxon>Asterales</taxon>
        <taxon>Asteraceae</taxon>
        <taxon>Asteroideae</taxon>
        <taxon>Heliantheae alliance</taxon>
        <taxon>Tageteae</taxon>
        <taxon>Tagetes</taxon>
    </lineage>
</organism>
<gene>
    <name evidence="1" type="ORF">QVD17_00502</name>
</gene>